<dbReference type="EMBL" id="KZ503378">
    <property type="protein sequence ID" value="PKU64958.1"/>
    <property type="molecule type" value="Genomic_DNA"/>
</dbReference>
<dbReference type="GO" id="GO:0004190">
    <property type="term" value="F:aspartic-type endopeptidase activity"/>
    <property type="evidence" value="ECO:0007669"/>
    <property type="project" value="UniProtKB-KW"/>
</dbReference>
<dbReference type="GO" id="GO:0046872">
    <property type="term" value="F:metal ion binding"/>
    <property type="evidence" value="ECO:0007669"/>
    <property type="project" value="UniProtKB-KW"/>
</dbReference>
<dbReference type="GO" id="GO:0003676">
    <property type="term" value="F:nucleic acid binding"/>
    <property type="evidence" value="ECO:0007669"/>
    <property type="project" value="InterPro"/>
</dbReference>
<feature type="domain" description="Integrase catalytic" evidence="6">
    <location>
        <begin position="177"/>
        <end position="343"/>
    </location>
</feature>
<dbReference type="Pfam" id="PF07727">
    <property type="entry name" value="RVT_2"/>
    <property type="match status" value="1"/>
</dbReference>
<organism evidence="7 8">
    <name type="scientific">Dendrobium catenatum</name>
    <dbReference type="NCBI Taxonomy" id="906689"/>
    <lineage>
        <taxon>Eukaryota</taxon>
        <taxon>Viridiplantae</taxon>
        <taxon>Streptophyta</taxon>
        <taxon>Embryophyta</taxon>
        <taxon>Tracheophyta</taxon>
        <taxon>Spermatophyta</taxon>
        <taxon>Magnoliopsida</taxon>
        <taxon>Liliopsida</taxon>
        <taxon>Asparagales</taxon>
        <taxon>Orchidaceae</taxon>
        <taxon>Epidendroideae</taxon>
        <taxon>Malaxideae</taxon>
        <taxon>Dendrobiinae</taxon>
        <taxon>Dendrobium</taxon>
    </lineage>
</organism>
<dbReference type="InterPro" id="IPR039537">
    <property type="entry name" value="Retrotran_Ty1/copia-like"/>
</dbReference>
<keyword evidence="4" id="KW-0378">Hydrolase</keyword>
<keyword evidence="2" id="KW-0479">Metal-binding</keyword>
<protein>
    <submittedName>
        <fullName evidence="7">Retrovirus-related Pol polyprotein from transposon TNT 1-94</fullName>
    </submittedName>
</protein>
<dbReference type="GO" id="GO:0006508">
    <property type="term" value="P:proteolysis"/>
    <property type="evidence" value="ECO:0007669"/>
    <property type="project" value="UniProtKB-KW"/>
</dbReference>
<dbReference type="PANTHER" id="PTHR42648">
    <property type="entry name" value="TRANSPOSASE, PUTATIVE-RELATED"/>
    <property type="match status" value="1"/>
</dbReference>
<feature type="region of interest" description="Disordered" evidence="5">
    <location>
        <begin position="1"/>
        <end position="26"/>
    </location>
</feature>
<dbReference type="PROSITE" id="PS50994">
    <property type="entry name" value="INTEGRASE"/>
    <property type="match status" value="1"/>
</dbReference>
<dbReference type="Pfam" id="PF13976">
    <property type="entry name" value="gag_pre-integrs"/>
    <property type="match status" value="1"/>
</dbReference>
<evidence type="ECO:0000313" key="8">
    <source>
        <dbReference type="Proteomes" id="UP000233837"/>
    </source>
</evidence>
<proteinExistence type="predicted"/>
<dbReference type="SUPFAM" id="SSF53098">
    <property type="entry name" value="Ribonuclease H-like"/>
    <property type="match status" value="1"/>
</dbReference>
<sequence>MTADSTNLQHSNAYHGPDSVSTANGSSIPIQNFGQGLLPLPNSPRKLHLCHLLHVPTLTHNLLSVSKLTQENNVTITFDSNGFDIKDVQTQQPLLRGRLLNGIYQLHITPDAHPKALHTTNSSSTVWHARLGHPNNKIFNTLVSRISNMQHIPSDFQCQACSMAKSHKQTFKNRQSVTTHPFELIHSDVWGPIPTSCSNNFRYYVVFIDDFTKFSWIYFMRTKNETFSCFKNLLSMIYNQFNKTPKTLRSDSGGEFLGNEFTNYLNSLGIHHQLSCPHTPEQNGVAERKHRHLLDITRTLLIASGLPNSFWTDALSTANYLINRLPSKTIALQTPFQKLYNNPPDYDNLRTFGCLCYPWLQPYAKDKLSPRSQPCLFLGYSTNHKGYKCFNIATNKTQISRHVVFHEPTTYNQASKHLHWQQAMTNEYQALIKQHTWSLVPAPPNKQVIGCKWTYKTKTLPSGQIDRYKARLVALGYTQNFGEHYNETFSPVAKMVTIRMLLILAVNRNWPMLQLDVSNAFLHGDLSEDIYMRQPPGFEDPLHPTAVCKLHKSLYGLKQAPRQWFQKFTSFLQSRGFRFSRSDPSLLIYNKSNVHIFLLIYVDDILVTGNDPAQIQSLLQDLHSNFALKQLGQISLFLGIQVTRTTNGFFLNQGHYAQKIIQDAGLTDCKAAPTPITPSSKNPPADSPPFRDAYLYRRLAGSLQYLSITRPDIAFATNQACQHMQHPTDHDFQNIKRILRYVKGTYTYGLQLYPATSTFAPSPTQTGLPITAIGNLSQDFAPSWDPIFSPGP</sequence>
<dbReference type="AlphaFoldDB" id="A0A2I0VNG8"/>
<reference evidence="7 8" key="2">
    <citation type="journal article" date="2017" name="Nature">
        <title>The Apostasia genome and the evolution of orchids.</title>
        <authorList>
            <person name="Zhang G.Q."/>
            <person name="Liu K.W."/>
            <person name="Li Z."/>
            <person name="Lohaus R."/>
            <person name="Hsiao Y.Y."/>
            <person name="Niu S.C."/>
            <person name="Wang J.Y."/>
            <person name="Lin Y.C."/>
            <person name="Xu Q."/>
            <person name="Chen L.J."/>
            <person name="Yoshida K."/>
            <person name="Fujiwara S."/>
            <person name="Wang Z.W."/>
            <person name="Zhang Y.Q."/>
            <person name="Mitsuda N."/>
            <person name="Wang M."/>
            <person name="Liu G.H."/>
            <person name="Pecoraro L."/>
            <person name="Huang H.X."/>
            <person name="Xiao X.J."/>
            <person name="Lin M."/>
            <person name="Wu X.Y."/>
            <person name="Wu W.L."/>
            <person name="Chen Y.Y."/>
            <person name="Chang S.B."/>
            <person name="Sakamoto S."/>
            <person name="Ohme-Takagi M."/>
            <person name="Yagi M."/>
            <person name="Zeng S.J."/>
            <person name="Shen C.Y."/>
            <person name="Yeh C.M."/>
            <person name="Luo Y.B."/>
            <person name="Tsai W.C."/>
            <person name="Van de Peer Y."/>
            <person name="Liu Z.J."/>
        </authorList>
    </citation>
    <scope>NUCLEOTIDE SEQUENCE [LARGE SCALE GENOMIC DNA]</scope>
    <source>
        <tissue evidence="7">The whole plant</tissue>
    </source>
</reference>
<dbReference type="InterPro" id="IPR001584">
    <property type="entry name" value="Integrase_cat-core"/>
</dbReference>
<dbReference type="GO" id="GO:0015074">
    <property type="term" value="P:DNA integration"/>
    <property type="evidence" value="ECO:0007669"/>
    <property type="project" value="InterPro"/>
</dbReference>
<feature type="compositionally biased region" description="Polar residues" evidence="5">
    <location>
        <begin position="1"/>
        <end position="12"/>
    </location>
</feature>
<dbReference type="Pfam" id="PF25597">
    <property type="entry name" value="SH3_retrovirus"/>
    <property type="match status" value="1"/>
</dbReference>
<dbReference type="InterPro" id="IPR025724">
    <property type="entry name" value="GAG-pre-integrase_dom"/>
</dbReference>
<evidence type="ECO:0000256" key="5">
    <source>
        <dbReference type="SAM" id="MobiDB-lite"/>
    </source>
</evidence>
<dbReference type="Gene3D" id="3.30.420.10">
    <property type="entry name" value="Ribonuclease H-like superfamily/Ribonuclease H"/>
    <property type="match status" value="1"/>
</dbReference>
<dbReference type="Pfam" id="PF22936">
    <property type="entry name" value="Pol_BBD"/>
    <property type="match status" value="1"/>
</dbReference>
<evidence type="ECO:0000256" key="1">
    <source>
        <dbReference type="ARBA" id="ARBA00022670"/>
    </source>
</evidence>
<reference evidence="7 8" key="1">
    <citation type="journal article" date="2016" name="Sci. Rep.">
        <title>The Dendrobium catenatum Lindl. genome sequence provides insights into polysaccharide synthase, floral development and adaptive evolution.</title>
        <authorList>
            <person name="Zhang G.Q."/>
            <person name="Xu Q."/>
            <person name="Bian C."/>
            <person name="Tsai W.C."/>
            <person name="Yeh C.M."/>
            <person name="Liu K.W."/>
            <person name="Yoshida K."/>
            <person name="Zhang L.S."/>
            <person name="Chang S.B."/>
            <person name="Chen F."/>
            <person name="Shi Y."/>
            <person name="Su Y.Y."/>
            <person name="Zhang Y.Q."/>
            <person name="Chen L.J."/>
            <person name="Yin Y."/>
            <person name="Lin M."/>
            <person name="Huang H."/>
            <person name="Deng H."/>
            <person name="Wang Z.W."/>
            <person name="Zhu S.L."/>
            <person name="Zhao X."/>
            <person name="Deng C."/>
            <person name="Niu S.C."/>
            <person name="Huang J."/>
            <person name="Wang M."/>
            <person name="Liu G.H."/>
            <person name="Yang H.J."/>
            <person name="Xiao X.J."/>
            <person name="Hsiao Y.Y."/>
            <person name="Wu W.L."/>
            <person name="Chen Y.Y."/>
            <person name="Mitsuda N."/>
            <person name="Ohme-Takagi M."/>
            <person name="Luo Y.B."/>
            <person name="Van de Peer Y."/>
            <person name="Liu Z.J."/>
        </authorList>
    </citation>
    <scope>NUCLEOTIDE SEQUENCE [LARGE SCALE GENOMIC DNA]</scope>
    <source>
        <tissue evidence="7">The whole plant</tissue>
    </source>
</reference>
<evidence type="ECO:0000313" key="7">
    <source>
        <dbReference type="EMBL" id="PKU64958.1"/>
    </source>
</evidence>
<evidence type="ECO:0000256" key="4">
    <source>
        <dbReference type="ARBA" id="ARBA00022801"/>
    </source>
</evidence>
<dbReference type="InterPro" id="IPR057670">
    <property type="entry name" value="SH3_retrovirus"/>
</dbReference>
<dbReference type="InterPro" id="IPR043502">
    <property type="entry name" value="DNA/RNA_pol_sf"/>
</dbReference>
<dbReference type="Proteomes" id="UP000233837">
    <property type="component" value="Unassembled WGS sequence"/>
</dbReference>
<evidence type="ECO:0000256" key="3">
    <source>
        <dbReference type="ARBA" id="ARBA00022750"/>
    </source>
</evidence>
<keyword evidence="3" id="KW-0064">Aspartyl protease</keyword>
<evidence type="ECO:0000259" key="6">
    <source>
        <dbReference type="PROSITE" id="PS50994"/>
    </source>
</evidence>
<evidence type="ECO:0000256" key="2">
    <source>
        <dbReference type="ARBA" id="ARBA00022723"/>
    </source>
</evidence>
<accession>A0A2I0VNG8</accession>
<dbReference type="InterPro" id="IPR036397">
    <property type="entry name" value="RNaseH_sf"/>
</dbReference>
<name>A0A2I0VNG8_9ASPA</name>
<dbReference type="Pfam" id="PF00665">
    <property type="entry name" value="rve"/>
    <property type="match status" value="1"/>
</dbReference>
<keyword evidence="1" id="KW-0645">Protease</keyword>
<keyword evidence="8" id="KW-1185">Reference proteome</keyword>
<dbReference type="InterPro" id="IPR013103">
    <property type="entry name" value="RVT_2"/>
</dbReference>
<gene>
    <name evidence="7" type="ORF">MA16_Dca004573</name>
</gene>
<dbReference type="InterPro" id="IPR054722">
    <property type="entry name" value="PolX-like_BBD"/>
</dbReference>
<dbReference type="InterPro" id="IPR012337">
    <property type="entry name" value="RNaseH-like_sf"/>
</dbReference>
<dbReference type="PANTHER" id="PTHR42648:SF26">
    <property type="entry name" value="INTEGRASE CATALYTIC DOMAIN-CONTAINING PROTEIN"/>
    <property type="match status" value="1"/>
</dbReference>
<dbReference type="SUPFAM" id="SSF56672">
    <property type="entry name" value="DNA/RNA polymerases"/>
    <property type="match status" value="1"/>
</dbReference>